<sequence>MSMEDVDHFGTTYEHLLSEFASDSGKKAGEFYTPSSVAQLISDIASYNRTKIQSIWSSMWFRFIIN</sequence>
<keyword evidence="4" id="KW-0949">S-adenosyl-L-methionine</keyword>
<dbReference type="SUPFAM" id="SSF53335">
    <property type="entry name" value="S-adenosyl-L-methionine-dependent methyltransferases"/>
    <property type="match status" value="1"/>
</dbReference>
<dbReference type="InterPro" id="IPR051537">
    <property type="entry name" value="DNA_Adenine_Mtase"/>
</dbReference>
<keyword evidence="5" id="KW-0680">Restriction system</keyword>
<evidence type="ECO:0000313" key="8">
    <source>
        <dbReference type="EMBL" id="VEU59851.1"/>
    </source>
</evidence>
<dbReference type="RefSeq" id="WP_129720234.1">
    <property type="nucleotide sequence ID" value="NZ_LR214952.1"/>
</dbReference>
<keyword evidence="9" id="KW-1185">Reference proteome</keyword>
<keyword evidence="3 8" id="KW-0808">Transferase</keyword>
<dbReference type="InterPro" id="IPR003356">
    <property type="entry name" value="DNA_methylase_A-5"/>
</dbReference>
<evidence type="ECO:0000259" key="7">
    <source>
        <dbReference type="Pfam" id="PF02384"/>
    </source>
</evidence>
<dbReference type="GO" id="GO:0009307">
    <property type="term" value="P:DNA restriction-modification system"/>
    <property type="evidence" value="ECO:0007669"/>
    <property type="project" value="UniProtKB-KW"/>
</dbReference>
<dbReference type="GO" id="GO:0003677">
    <property type="term" value="F:DNA binding"/>
    <property type="evidence" value="ECO:0007669"/>
    <property type="project" value="InterPro"/>
</dbReference>
<dbReference type="PANTHER" id="PTHR42933:SF1">
    <property type="entry name" value="SITE-SPECIFIC DNA-METHYLTRANSFERASE (ADENINE-SPECIFIC)"/>
    <property type="match status" value="1"/>
</dbReference>
<dbReference type="InterPro" id="IPR029063">
    <property type="entry name" value="SAM-dependent_MTases_sf"/>
</dbReference>
<evidence type="ECO:0000256" key="3">
    <source>
        <dbReference type="ARBA" id="ARBA00022679"/>
    </source>
</evidence>
<dbReference type="EMBL" id="LR214952">
    <property type="protein sequence ID" value="VEU59851.1"/>
    <property type="molecule type" value="Genomic_DNA"/>
</dbReference>
<dbReference type="PANTHER" id="PTHR42933">
    <property type="entry name" value="SLR6095 PROTEIN"/>
    <property type="match status" value="1"/>
</dbReference>
<protein>
    <recommendedName>
        <fullName evidence="1">site-specific DNA-methyltransferase (adenine-specific)</fullName>
        <ecNumber evidence="1">2.1.1.72</ecNumber>
    </recommendedName>
</protein>
<keyword evidence="2 8" id="KW-0489">Methyltransferase</keyword>
<dbReference type="OrthoDB" id="9814572at2"/>
<accession>A0A449A6G7</accession>
<geneLocation type="plasmid" evidence="8">
    <name>2</name>
</geneLocation>
<dbReference type="Gene3D" id="3.40.50.150">
    <property type="entry name" value="Vaccinia Virus protein VP39"/>
    <property type="match status" value="1"/>
</dbReference>
<gene>
    <name evidence="8" type="ORF">NCTC10166_00837</name>
</gene>
<comment type="catalytic activity">
    <reaction evidence="6">
        <text>a 2'-deoxyadenosine in DNA + S-adenosyl-L-methionine = an N(6)-methyl-2'-deoxyadenosine in DNA + S-adenosyl-L-homocysteine + H(+)</text>
        <dbReference type="Rhea" id="RHEA:15197"/>
        <dbReference type="Rhea" id="RHEA-COMP:12418"/>
        <dbReference type="Rhea" id="RHEA-COMP:12419"/>
        <dbReference type="ChEBI" id="CHEBI:15378"/>
        <dbReference type="ChEBI" id="CHEBI:57856"/>
        <dbReference type="ChEBI" id="CHEBI:59789"/>
        <dbReference type="ChEBI" id="CHEBI:90615"/>
        <dbReference type="ChEBI" id="CHEBI:90616"/>
        <dbReference type="EC" id="2.1.1.72"/>
    </reaction>
</comment>
<evidence type="ECO:0000256" key="6">
    <source>
        <dbReference type="ARBA" id="ARBA00047942"/>
    </source>
</evidence>
<dbReference type="GO" id="GO:0008170">
    <property type="term" value="F:N-methyltransferase activity"/>
    <property type="evidence" value="ECO:0007669"/>
    <property type="project" value="InterPro"/>
</dbReference>
<evidence type="ECO:0000313" key="9">
    <source>
        <dbReference type="Proteomes" id="UP000289440"/>
    </source>
</evidence>
<dbReference type="Pfam" id="PF02384">
    <property type="entry name" value="N6_Mtase"/>
    <property type="match status" value="1"/>
</dbReference>
<name>A0A449A6G7_9BACT</name>
<evidence type="ECO:0000256" key="4">
    <source>
        <dbReference type="ARBA" id="ARBA00022691"/>
    </source>
</evidence>
<evidence type="ECO:0000256" key="1">
    <source>
        <dbReference type="ARBA" id="ARBA00011900"/>
    </source>
</evidence>
<dbReference type="KEGG" id="mnu:NCTC10166_00837"/>
<organism evidence="8 9">
    <name type="scientific">Mesomycoplasma neurolyticum</name>
    <dbReference type="NCBI Taxonomy" id="2120"/>
    <lineage>
        <taxon>Bacteria</taxon>
        <taxon>Bacillati</taxon>
        <taxon>Mycoplasmatota</taxon>
        <taxon>Mycoplasmoidales</taxon>
        <taxon>Metamycoplasmataceae</taxon>
        <taxon>Mesomycoplasma</taxon>
    </lineage>
</organism>
<dbReference type="GO" id="GO:0009007">
    <property type="term" value="F:site-specific DNA-methyltransferase (adenine-specific) activity"/>
    <property type="evidence" value="ECO:0007669"/>
    <property type="project" value="UniProtKB-EC"/>
</dbReference>
<keyword evidence="8" id="KW-0614">Plasmid</keyword>
<reference evidence="8 9" key="1">
    <citation type="submission" date="2019-01" db="EMBL/GenBank/DDBJ databases">
        <authorList>
            <consortium name="Pathogen Informatics"/>
        </authorList>
    </citation>
    <scope>NUCLEOTIDE SEQUENCE [LARGE SCALE GENOMIC DNA]</scope>
    <source>
        <strain evidence="8 9">NCTC10166</strain>
        <plasmid evidence="9">2</plasmid>
    </source>
</reference>
<dbReference type="GO" id="GO:0032259">
    <property type="term" value="P:methylation"/>
    <property type="evidence" value="ECO:0007669"/>
    <property type="project" value="UniProtKB-KW"/>
</dbReference>
<dbReference type="AlphaFoldDB" id="A0A449A6G7"/>
<evidence type="ECO:0000256" key="5">
    <source>
        <dbReference type="ARBA" id="ARBA00022747"/>
    </source>
</evidence>
<dbReference type="EC" id="2.1.1.72" evidence="1"/>
<dbReference type="Proteomes" id="UP000289440">
    <property type="component" value="Plasmid 2"/>
</dbReference>
<evidence type="ECO:0000256" key="2">
    <source>
        <dbReference type="ARBA" id="ARBA00022603"/>
    </source>
</evidence>
<feature type="domain" description="DNA methylase adenine-specific" evidence="7">
    <location>
        <begin position="6"/>
        <end position="50"/>
    </location>
</feature>
<proteinExistence type="predicted"/>